<accession>A0A1H2ZD16</accession>
<name>A0A1H2ZD16_9PROT</name>
<keyword evidence="1" id="KW-1133">Transmembrane helix</keyword>
<dbReference type="Proteomes" id="UP000183454">
    <property type="component" value="Unassembled WGS sequence"/>
</dbReference>
<organism evidence="2 3">
    <name type="scientific">Nitrosomonas communis</name>
    <dbReference type="NCBI Taxonomy" id="44574"/>
    <lineage>
        <taxon>Bacteria</taxon>
        <taxon>Pseudomonadati</taxon>
        <taxon>Pseudomonadota</taxon>
        <taxon>Betaproteobacteria</taxon>
        <taxon>Nitrosomonadales</taxon>
        <taxon>Nitrosomonadaceae</taxon>
        <taxon>Nitrosomonas</taxon>
    </lineage>
</organism>
<evidence type="ECO:0000256" key="1">
    <source>
        <dbReference type="SAM" id="Phobius"/>
    </source>
</evidence>
<sequence length="82" mass="8952">MAMTDDFRKEMDQLKKEFSDLGSLVSSVKEIASKQSGRVVDLAEDTGESVEKYIKERPLTSALVIFGSGVLAGVLLSNSNKR</sequence>
<reference evidence="2 3" key="1">
    <citation type="submission" date="2016-10" db="EMBL/GenBank/DDBJ databases">
        <authorList>
            <person name="de Groot N.N."/>
        </authorList>
    </citation>
    <scope>NUCLEOTIDE SEQUENCE [LARGE SCALE GENOMIC DNA]</scope>
    <source>
        <strain evidence="2 3">Nm110</strain>
    </source>
</reference>
<proteinExistence type="predicted"/>
<feature type="transmembrane region" description="Helical" evidence="1">
    <location>
        <begin position="59"/>
        <end position="77"/>
    </location>
</feature>
<evidence type="ECO:0000313" key="2">
    <source>
        <dbReference type="EMBL" id="SDX15226.1"/>
    </source>
</evidence>
<gene>
    <name evidence="2" type="ORF">SAMN05421882_10723</name>
</gene>
<protein>
    <recommendedName>
        <fullName evidence="4">DUF883 domain-containing protein</fullName>
    </recommendedName>
</protein>
<keyword evidence="1" id="KW-0472">Membrane</keyword>
<dbReference type="AlphaFoldDB" id="A0A1H2ZD16"/>
<evidence type="ECO:0008006" key="4">
    <source>
        <dbReference type="Google" id="ProtNLM"/>
    </source>
</evidence>
<dbReference type="RefSeq" id="WP_074668184.1">
    <property type="nucleotide sequence ID" value="NZ_FNNH01000072.1"/>
</dbReference>
<dbReference type="EMBL" id="FNNH01000072">
    <property type="protein sequence ID" value="SDX15226.1"/>
    <property type="molecule type" value="Genomic_DNA"/>
</dbReference>
<keyword evidence="1" id="KW-0812">Transmembrane</keyword>
<evidence type="ECO:0000313" key="3">
    <source>
        <dbReference type="Proteomes" id="UP000183454"/>
    </source>
</evidence>